<comment type="caution">
    <text evidence="2">The sequence shown here is derived from an EMBL/GenBank/DDBJ whole genome shotgun (WGS) entry which is preliminary data.</text>
</comment>
<evidence type="ECO:0008006" key="4">
    <source>
        <dbReference type="Google" id="ProtNLM"/>
    </source>
</evidence>
<organism evidence="2 3">
    <name type="scientific">Stephania yunnanensis</name>
    <dbReference type="NCBI Taxonomy" id="152371"/>
    <lineage>
        <taxon>Eukaryota</taxon>
        <taxon>Viridiplantae</taxon>
        <taxon>Streptophyta</taxon>
        <taxon>Embryophyta</taxon>
        <taxon>Tracheophyta</taxon>
        <taxon>Spermatophyta</taxon>
        <taxon>Magnoliopsida</taxon>
        <taxon>Ranunculales</taxon>
        <taxon>Menispermaceae</taxon>
        <taxon>Menispermoideae</taxon>
        <taxon>Cissampelideae</taxon>
        <taxon>Stephania</taxon>
    </lineage>
</organism>
<name>A0AAP0F8Y1_9MAGN</name>
<dbReference type="AlphaFoldDB" id="A0AAP0F8Y1"/>
<proteinExistence type="predicted"/>
<evidence type="ECO:0000313" key="2">
    <source>
        <dbReference type="EMBL" id="KAK9106961.1"/>
    </source>
</evidence>
<reference evidence="2 3" key="1">
    <citation type="submission" date="2024-01" db="EMBL/GenBank/DDBJ databases">
        <title>Genome assemblies of Stephania.</title>
        <authorList>
            <person name="Yang L."/>
        </authorList>
    </citation>
    <scope>NUCLEOTIDE SEQUENCE [LARGE SCALE GENOMIC DNA]</scope>
    <source>
        <strain evidence="2">YNDBR</strain>
        <tissue evidence="2">Leaf</tissue>
    </source>
</reference>
<gene>
    <name evidence="2" type="ORF">Syun_022972</name>
</gene>
<protein>
    <recommendedName>
        <fullName evidence="4">DUF4283 domain-containing protein</fullName>
    </recommendedName>
</protein>
<sequence>MMRIIHQLDLIGGDLVASTTPWKPELHWEDRKWGGVNCWISIAGLPLSLWNTEALAIIGDRFGGLLEVDAQTRRRQNFESAIIKVKGRFKGFYPSELTIPCPNGTAKLFISRTPEAVHLKAPGVVNHSDHHNLGVGRVDRLAELPADAPTLRCLPAVVDLTARTDLQPAPTMRTASLVGLMENMTLASPNLQPTEALTQHQPHLGLDQVPTIRTESTVPTRPYTLPMEAMKQHLSTSEPRREPQCSMTIPISPADSRMVGDQELPHLGVRPHTIHDDENTCHLNAPLTVIQTTSLVKSKGNALMGEGTNAQLEMSNIDAGLWHVFDRATVQDVRHGPWRLMFESQLNVINMSSESQIEEGDSVIQSHMDRTGDFSVGMVRSTAGVEQANQRGDGCSLFNESEGEADLDDFGIEVNATLQGLQEEGQTQLDAESQSDDSGESREIEVGVDMDEIIAESLEERILKSQLVDTSPTEPLTGNLIEREVEAIQHLTHSRAAVGLSPQDTQILRKVAVRRHK</sequence>
<evidence type="ECO:0000313" key="3">
    <source>
        <dbReference type="Proteomes" id="UP001420932"/>
    </source>
</evidence>
<dbReference type="EMBL" id="JBBNAF010000010">
    <property type="protein sequence ID" value="KAK9106961.1"/>
    <property type="molecule type" value="Genomic_DNA"/>
</dbReference>
<accession>A0AAP0F8Y1</accession>
<dbReference type="Proteomes" id="UP001420932">
    <property type="component" value="Unassembled WGS sequence"/>
</dbReference>
<keyword evidence="3" id="KW-1185">Reference proteome</keyword>
<evidence type="ECO:0000256" key="1">
    <source>
        <dbReference type="SAM" id="MobiDB-lite"/>
    </source>
</evidence>
<feature type="region of interest" description="Disordered" evidence="1">
    <location>
        <begin position="423"/>
        <end position="442"/>
    </location>
</feature>